<evidence type="ECO:0000256" key="3">
    <source>
        <dbReference type="SAM" id="MobiDB-lite"/>
    </source>
</evidence>
<feature type="compositionally biased region" description="Low complexity" evidence="3">
    <location>
        <begin position="359"/>
        <end position="381"/>
    </location>
</feature>
<feature type="compositionally biased region" description="Polar residues" evidence="3">
    <location>
        <begin position="327"/>
        <end position="338"/>
    </location>
</feature>
<feature type="region of interest" description="Disordered" evidence="3">
    <location>
        <begin position="359"/>
        <end position="400"/>
    </location>
</feature>
<feature type="region of interest" description="Disordered" evidence="3">
    <location>
        <begin position="327"/>
        <end position="346"/>
    </location>
</feature>
<dbReference type="GO" id="GO:0005085">
    <property type="term" value="F:guanyl-nucleotide exchange factor activity"/>
    <property type="evidence" value="ECO:0007669"/>
    <property type="project" value="InterPro"/>
</dbReference>
<dbReference type="Proteomes" id="UP001316803">
    <property type="component" value="Unassembled WGS sequence"/>
</dbReference>
<dbReference type="GO" id="GO:0070319">
    <property type="term" value="C:Golgi to plasma membrane transport vesicle"/>
    <property type="evidence" value="ECO:0007669"/>
    <property type="project" value="TreeGrafter"/>
</dbReference>
<feature type="compositionally biased region" description="Polar residues" evidence="3">
    <location>
        <begin position="22"/>
        <end position="33"/>
    </location>
</feature>
<dbReference type="Pfam" id="PF06428">
    <property type="entry name" value="Sec2p"/>
    <property type="match status" value="1"/>
</dbReference>
<evidence type="ECO:0000259" key="4">
    <source>
        <dbReference type="Pfam" id="PF06428"/>
    </source>
</evidence>
<dbReference type="PANTHER" id="PTHR14430:SF0">
    <property type="entry name" value="SEC2P DOMAIN-CONTAINING PROTEIN"/>
    <property type="match status" value="1"/>
</dbReference>
<dbReference type="EMBL" id="JAKLMC020000025">
    <property type="protein sequence ID" value="KAK5950681.1"/>
    <property type="molecule type" value="Genomic_DNA"/>
</dbReference>
<keyword evidence="6" id="KW-1185">Reference proteome</keyword>
<dbReference type="Gene3D" id="6.10.140.910">
    <property type="match status" value="1"/>
</dbReference>
<proteinExistence type="predicted"/>
<dbReference type="GO" id="GO:0051286">
    <property type="term" value="C:cell tip"/>
    <property type="evidence" value="ECO:0007669"/>
    <property type="project" value="TreeGrafter"/>
</dbReference>
<dbReference type="GO" id="GO:0006887">
    <property type="term" value="P:exocytosis"/>
    <property type="evidence" value="ECO:0007669"/>
    <property type="project" value="TreeGrafter"/>
</dbReference>
<dbReference type="InterPro" id="IPR009449">
    <property type="entry name" value="Sec2_N"/>
</dbReference>
<feature type="compositionally biased region" description="Polar residues" evidence="3">
    <location>
        <begin position="623"/>
        <end position="640"/>
    </location>
</feature>
<evidence type="ECO:0000313" key="5">
    <source>
        <dbReference type="EMBL" id="KAK5950681.1"/>
    </source>
</evidence>
<comment type="caution">
    <text evidence="5">The sequence shown here is derived from an EMBL/GenBank/DDBJ whole genome shotgun (WGS) entry which is preliminary data.</text>
</comment>
<dbReference type="Pfam" id="PF25555">
    <property type="entry name" value="RAB3A-like_C"/>
    <property type="match status" value="1"/>
</dbReference>
<organism evidence="5 6">
    <name type="scientific">Knufia fluminis</name>
    <dbReference type="NCBI Taxonomy" id="191047"/>
    <lineage>
        <taxon>Eukaryota</taxon>
        <taxon>Fungi</taxon>
        <taxon>Dikarya</taxon>
        <taxon>Ascomycota</taxon>
        <taxon>Pezizomycotina</taxon>
        <taxon>Eurotiomycetes</taxon>
        <taxon>Chaetothyriomycetidae</taxon>
        <taxon>Chaetothyriales</taxon>
        <taxon>Trichomeriaceae</taxon>
        <taxon>Knufia</taxon>
    </lineage>
</organism>
<protein>
    <submittedName>
        <fullName evidence="5">Rab guanine nucleotide exchange factor S2</fullName>
    </submittedName>
</protein>
<dbReference type="PANTHER" id="PTHR14430">
    <property type="entry name" value="RABIN3-RELATED"/>
    <property type="match status" value="1"/>
</dbReference>
<feature type="coiled-coil region" evidence="2">
    <location>
        <begin position="110"/>
        <end position="237"/>
    </location>
</feature>
<feature type="compositionally biased region" description="Basic and acidic residues" evidence="3">
    <location>
        <begin position="579"/>
        <end position="588"/>
    </location>
</feature>
<accession>A0AAN8F3T9</accession>
<evidence type="ECO:0000256" key="1">
    <source>
        <dbReference type="ARBA" id="ARBA00023054"/>
    </source>
</evidence>
<feature type="region of interest" description="Disordered" evidence="3">
    <location>
        <begin position="12"/>
        <end position="94"/>
    </location>
</feature>
<sequence length="702" mass="76715">MYFAAYNGAFLGQSLPPPTPPSRSVSYGPSDMSQPKPPVMKAKSTNSLRTLAAKQAADAKEAESAFHTIRDPRMASTSDLSRTSSSSRNGESKDEVAVLSDKLISAINHQQRLDDSLAEARHELEAANRRTAQLEAKVREYESRITSKELMTKESVEKQYEKVNADMEETNRQNGRLSQEKRSLQIEMENLSASLFEEANKMVATANEQKAATEKKNQQLRDQIKDGEAVIASQTEQLTELKLLMQDIGSEHRKELAGMDSPGVTPASPQVPKDENLARLLEAMNLSPITPDHPVIVPSPSTQLTHLIKPMCRTDIPSYDDFKLMLANSNPRSHTPSHAPSRAGSGSYGGLSGLGLGALSQNNSSSPNLSNSANNSKLAASPGLPGSFSPAPDQKGPQPLKDTRFFKRIMVEDIEPTLRLDLSPQISWLQRRSILAAVSDSTLIVEPIPESSLKLYGKYTSCSICGENRKEGQNPRTHAMRTREGEGANKWAVCKLCLEKVRAVGDIIGYVRMVRDGVVKIADLQDEHEAWEEIIRLRERLFWARLAGGVVPAFVPSNKVSPVTVRQESPAPVLVAATKTEESNKENETPGFSTPPEGSRRGSEEDTTQTQPRTDADSKSEQEANTQLQSGLDDSLTTFENARERALANAKQAGPGSPTSTPPTPSRHSKRESGGGGFPRISIPRLPSMPQGFWETQGNVLH</sequence>
<dbReference type="SUPFAM" id="SSF144284">
    <property type="entry name" value="Sec2 N-terminal region"/>
    <property type="match status" value="1"/>
</dbReference>
<feature type="domain" description="GDP/GTP exchange factor Sec2 N-terminal" evidence="4">
    <location>
        <begin position="110"/>
        <end position="248"/>
    </location>
</feature>
<keyword evidence="1 2" id="KW-0175">Coiled coil</keyword>
<dbReference type="CDD" id="cd21044">
    <property type="entry name" value="Rab11BD_RAB3IP_like"/>
    <property type="match status" value="1"/>
</dbReference>
<gene>
    <name evidence="5" type="primary">SEC2</name>
    <name evidence="5" type="ORF">OHC33_008348</name>
</gene>
<dbReference type="InterPro" id="IPR040351">
    <property type="entry name" value="RAB3IL/RAB3IP/Sec2"/>
</dbReference>
<evidence type="ECO:0000313" key="6">
    <source>
        <dbReference type="Proteomes" id="UP001316803"/>
    </source>
</evidence>
<reference evidence="5 6" key="1">
    <citation type="submission" date="2022-12" db="EMBL/GenBank/DDBJ databases">
        <title>Genomic features and morphological characterization of a novel Knufia sp. strain isolated from spacecraft assembly facility.</title>
        <authorList>
            <person name="Teixeira M."/>
            <person name="Chander A.M."/>
            <person name="Stajich J.E."/>
            <person name="Venkateswaran K."/>
        </authorList>
    </citation>
    <scope>NUCLEOTIDE SEQUENCE [LARGE SCALE GENOMIC DNA]</scope>
    <source>
        <strain evidence="5 6">FJI-L2-BK-P2</strain>
    </source>
</reference>
<dbReference type="AlphaFoldDB" id="A0AAN8F3T9"/>
<name>A0AAN8F3T9_9EURO</name>
<feature type="compositionally biased region" description="Low complexity" evidence="3">
    <location>
        <begin position="76"/>
        <end position="88"/>
    </location>
</feature>
<feature type="region of interest" description="Disordered" evidence="3">
    <location>
        <begin position="579"/>
        <end position="702"/>
    </location>
</feature>
<evidence type="ECO:0000256" key="2">
    <source>
        <dbReference type="SAM" id="Coils"/>
    </source>
</evidence>
<feature type="compositionally biased region" description="Basic and acidic residues" evidence="3">
    <location>
        <begin position="57"/>
        <end position="73"/>
    </location>
</feature>